<organism evidence="1 2">
    <name type="scientific">Gymnopus androsaceus JB14</name>
    <dbReference type="NCBI Taxonomy" id="1447944"/>
    <lineage>
        <taxon>Eukaryota</taxon>
        <taxon>Fungi</taxon>
        <taxon>Dikarya</taxon>
        <taxon>Basidiomycota</taxon>
        <taxon>Agaricomycotina</taxon>
        <taxon>Agaricomycetes</taxon>
        <taxon>Agaricomycetidae</taxon>
        <taxon>Agaricales</taxon>
        <taxon>Marasmiineae</taxon>
        <taxon>Omphalotaceae</taxon>
        <taxon>Gymnopus</taxon>
    </lineage>
</organism>
<reference evidence="1" key="1">
    <citation type="journal article" date="2019" name="Environ. Microbiol.">
        <title>Fungal ecological strategies reflected in gene transcription - a case study of two litter decomposers.</title>
        <authorList>
            <person name="Barbi F."/>
            <person name="Kohler A."/>
            <person name="Barry K."/>
            <person name="Baskaran P."/>
            <person name="Daum C."/>
            <person name="Fauchery L."/>
            <person name="Ihrmark K."/>
            <person name="Kuo A."/>
            <person name="LaButti K."/>
            <person name="Lipzen A."/>
            <person name="Morin E."/>
            <person name="Grigoriev I.V."/>
            <person name="Henrissat B."/>
            <person name="Lindahl B."/>
            <person name="Martin F."/>
        </authorList>
    </citation>
    <scope>NUCLEOTIDE SEQUENCE</scope>
    <source>
        <strain evidence="1">JB14</strain>
    </source>
</reference>
<sequence length="173" mass="19330">MTSVPQTFSGAHNFDINNPIFNAYSSFHSTTPTGTVTANGSHTEPVYLDEIDAYVRLLHGRNGYPLWEPKQRSGEGVLQLPDEYRKEGVRIGDIGILSKTGDFDYFFNACLPADHPVNQGRVPQDFIQLDIDIRNAYSKEVKAGFIANNTSHFNHRILEGISDLQSPYVDAKL</sequence>
<proteinExistence type="predicted"/>
<name>A0A6A4H3S8_9AGAR</name>
<gene>
    <name evidence="1" type="ORF">BT96DRAFT_864578</name>
</gene>
<dbReference type="EMBL" id="ML769608">
    <property type="protein sequence ID" value="KAE9391955.1"/>
    <property type="molecule type" value="Genomic_DNA"/>
</dbReference>
<evidence type="ECO:0000313" key="1">
    <source>
        <dbReference type="EMBL" id="KAE9391955.1"/>
    </source>
</evidence>
<evidence type="ECO:0000313" key="2">
    <source>
        <dbReference type="Proteomes" id="UP000799118"/>
    </source>
</evidence>
<accession>A0A6A4H3S8</accession>
<dbReference type="AlphaFoldDB" id="A0A6A4H3S8"/>
<keyword evidence="2" id="KW-1185">Reference proteome</keyword>
<dbReference type="OrthoDB" id="3070764at2759"/>
<protein>
    <submittedName>
        <fullName evidence="1">Uncharacterized protein</fullName>
    </submittedName>
</protein>
<dbReference type="Proteomes" id="UP000799118">
    <property type="component" value="Unassembled WGS sequence"/>
</dbReference>